<feature type="transmembrane region" description="Helical" evidence="1">
    <location>
        <begin position="401"/>
        <end position="422"/>
    </location>
</feature>
<dbReference type="EMBL" id="RWJN01000556">
    <property type="protein sequence ID" value="TCD60708.1"/>
    <property type="molecule type" value="Genomic_DNA"/>
</dbReference>
<feature type="transmembrane region" description="Helical" evidence="1">
    <location>
        <begin position="121"/>
        <end position="139"/>
    </location>
</feature>
<feature type="transmembrane region" description="Helical" evidence="1">
    <location>
        <begin position="278"/>
        <end position="295"/>
    </location>
</feature>
<feature type="transmembrane region" description="Helical" evidence="1">
    <location>
        <begin position="504"/>
        <end position="529"/>
    </location>
</feature>
<dbReference type="AlphaFoldDB" id="A0A4R0RAT2"/>
<keyword evidence="3" id="KW-1185">Reference proteome</keyword>
<feature type="transmembrane region" description="Helical" evidence="1">
    <location>
        <begin position="151"/>
        <end position="171"/>
    </location>
</feature>
<dbReference type="Proteomes" id="UP000292702">
    <property type="component" value="Unassembled WGS sequence"/>
</dbReference>
<feature type="transmembrane region" description="Helical" evidence="1">
    <location>
        <begin position="88"/>
        <end position="109"/>
    </location>
</feature>
<feature type="transmembrane region" description="Helical" evidence="1">
    <location>
        <begin position="191"/>
        <end position="216"/>
    </location>
</feature>
<organism evidence="2 3">
    <name type="scientific">Steccherinum ochraceum</name>
    <dbReference type="NCBI Taxonomy" id="92696"/>
    <lineage>
        <taxon>Eukaryota</taxon>
        <taxon>Fungi</taxon>
        <taxon>Dikarya</taxon>
        <taxon>Basidiomycota</taxon>
        <taxon>Agaricomycotina</taxon>
        <taxon>Agaricomycetes</taxon>
        <taxon>Polyporales</taxon>
        <taxon>Steccherinaceae</taxon>
        <taxon>Steccherinum</taxon>
    </lineage>
</organism>
<gene>
    <name evidence="2" type="ORF">EIP91_009645</name>
</gene>
<evidence type="ECO:0000313" key="2">
    <source>
        <dbReference type="EMBL" id="TCD60708.1"/>
    </source>
</evidence>
<proteinExistence type="predicted"/>
<dbReference type="OrthoDB" id="3038990at2759"/>
<dbReference type="STRING" id="92696.A0A4R0RAT2"/>
<feature type="transmembrane region" description="Helical" evidence="1">
    <location>
        <begin position="464"/>
        <end position="484"/>
    </location>
</feature>
<sequence>MSQRTLCFVGLTVVVGIRKVWRLFIVPSPLGLAANGNLGVELSLTPLWVTCRRRNPGPECEALGCDFASALSEEYVMLFTHKIGPYDVAYVISRLLTLFLLTSITVYGLAPIHNCHVIAHVQGWAAAFQTPSSSLLFFIRVRAVFRRNTPVVVFFGIFWLAILGTSILAPFQLTSVPLGSTGFCHNNRLGAIGILGVLLSGVYDTLVFLTITTTLLKRHFLTTRESWVKAFFTGDGLGQVTRLMLQTGQTYYLATAGFTVTTLVMILAPSVPDAYSDVFIPLNAFVTNVMAARVYRRLKLELIGKSSSSQTSAGESRNPTLVRPGILALALIPPEMNVSNPEPLPNPYTELAWLPPDVALQVQNVEFILCGLTGALVCDLLWSLPEEYKMLSRRRMGPYDVVYVLSRLLTAFFVTSISIFSLAPYNNCDRQALVQGWAAAWSTPMTSLLFFIRIRAVFPKNIVVVGFFAVTWLAILGTSLLAPFEVKAVPMGASGFCVNERLEILGILAIIVAGVYDTLVFLAITVSLLKLHWGAKVWTRGFFTGEGMGTVTRLMLQTGQTYYLCVDISSAVNEP</sequence>
<feature type="transmembrane region" description="Helical" evidence="1">
    <location>
        <begin position="434"/>
        <end position="452"/>
    </location>
</feature>
<name>A0A4R0RAT2_9APHY</name>
<protein>
    <submittedName>
        <fullName evidence="2">Uncharacterized protein</fullName>
    </submittedName>
</protein>
<comment type="caution">
    <text evidence="2">The sequence shown here is derived from an EMBL/GenBank/DDBJ whole genome shotgun (WGS) entry which is preliminary data.</text>
</comment>
<feature type="transmembrane region" description="Helical" evidence="1">
    <location>
        <begin position="251"/>
        <end position="272"/>
    </location>
</feature>
<reference evidence="2 3" key="1">
    <citation type="submission" date="2018-11" db="EMBL/GenBank/DDBJ databases">
        <title>Genome assembly of Steccherinum ochraceum LE-BIN_3174, the white-rot fungus of the Steccherinaceae family (The Residual Polyporoid clade, Polyporales, Basidiomycota).</title>
        <authorList>
            <person name="Fedorova T.V."/>
            <person name="Glazunova O.A."/>
            <person name="Landesman E.O."/>
            <person name="Moiseenko K.V."/>
            <person name="Psurtseva N.V."/>
            <person name="Savinova O.S."/>
            <person name="Shakhova N.V."/>
            <person name="Tyazhelova T.V."/>
            <person name="Vasina D.V."/>
        </authorList>
    </citation>
    <scope>NUCLEOTIDE SEQUENCE [LARGE SCALE GENOMIC DNA]</scope>
    <source>
        <strain evidence="2 3">LE-BIN_3174</strain>
    </source>
</reference>
<keyword evidence="1" id="KW-0472">Membrane</keyword>
<evidence type="ECO:0000256" key="1">
    <source>
        <dbReference type="SAM" id="Phobius"/>
    </source>
</evidence>
<accession>A0A4R0RAT2</accession>
<evidence type="ECO:0000313" key="3">
    <source>
        <dbReference type="Proteomes" id="UP000292702"/>
    </source>
</evidence>
<keyword evidence="1" id="KW-1133">Transmembrane helix</keyword>
<keyword evidence="1" id="KW-0812">Transmembrane</keyword>